<dbReference type="InterPro" id="IPR018247">
    <property type="entry name" value="EF_Hand_1_Ca_BS"/>
</dbReference>
<protein>
    <recommendedName>
        <fullName evidence="1">Probable pectate lyase C</fullName>
    </recommendedName>
</protein>
<gene>
    <name evidence="4" type="ORF">SAMN04488587_0900</name>
</gene>
<name>A0A1H9Z812_9EURY</name>
<dbReference type="RefSeq" id="WP_091689425.1">
    <property type="nucleotide sequence ID" value="NZ_CAAGSJ010000001.1"/>
</dbReference>
<sequence length="1009" mass="109573">MKKLKLLLILSFVSLIIIPTALGSTAPIVYVATDGSGDYNCDGTADEVQINQATAFVNAHPEYDTVYIKAGNYEIADTVRFYSNMDLQGAGVDKTIITLVDECGFPQYQSLFEPATRAAHNFKIHDFQIDGNYFSQTYVRTVYGEPAIHGRSFMDGIGFRHNGPNGDLSDPYDFEIYNMEMHHIANDGLKINGDGKPANMNIHDNEFYWTGHDDIYIHGADGVFIHDNLVSVLNGDCGFRIENTDNVVITNNVMQTDPSALHGLSAIYLSLTGASYTCQNYDISYNEIKTHQEFGVVVCNRVTGTPALDKASDLYIHHNLIYDSTGYGSYSGGIQINGWDNTVIENNVIDSSEGDGIITRNRFGMGTTTGYKIYIRNNIITGTNYNSGFSSSGYGINNYLASRHDLILDNNNIWNNEKGNYRNVGSSSSDFNVDPLFVDRANHDYHLRSDSPLINAGIGPYADGDFTPSTPSTPPTPSNAAPVLSSIGGKTATEGSALSFVITASDADGDSLMYSASGLPTGATFNGASRTFSWTPDVGQAGTYGVTFEVTDGEFTDSEIISIIVSPEGSSGNMVDTVYINRLRESTPETVITADGYVDVGNIDGVGSYRDVMWFDLSDYEQTDTVTSATLSLSWYYPQNAPRNQDTVVEVYRAADWEHSEVSWNEKSSGRPWDNAGGDWFDRNGAAQGSVPYASITFSGSDVPDNGNYEFDVTELVQDYVSGEHANTGFFIKARNEHDNYIAFDGTGSVNEVKKPKLKVTHSTTSNLAPVMDPIGDKTIDEGSTLNFIVTASDADGDSLTYSATGLPVGATFDTTSGEFTWTPSDVPAGTYGVRFEVTDGELADSKAIFINVNAISNDPLNNLPVITAFSPANDAVFEEGDVINIGVTASDVDGQELTYLLKIDGVIVSTTSSYVWTTDKSHDGTHTIEAVVSDGTDQVTSQHVLTVIKILPRWDVNKDGVVNILDVTIVAQNLGTDKPHPSWDVNQDGEVNIQDLTIVAHYFGETIE</sequence>
<evidence type="ECO:0000313" key="4">
    <source>
        <dbReference type="EMBL" id="SES77215.1"/>
    </source>
</evidence>
<dbReference type="AlphaFoldDB" id="A0A1H9Z812"/>
<dbReference type="InterPro" id="IPR013687">
    <property type="entry name" value="Disaggr-rel"/>
</dbReference>
<evidence type="ECO:0000256" key="1">
    <source>
        <dbReference type="ARBA" id="ARBA00016512"/>
    </source>
</evidence>
<keyword evidence="5" id="KW-1185">Reference proteome</keyword>
<dbReference type="Pfam" id="PF08480">
    <property type="entry name" value="Disaggr_assoc"/>
    <property type="match status" value="1"/>
</dbReference>
<dbReference type="InterPro" id="IPR036439">
    <property type="entry name" value="Dockerin_dom_sf"/>
</dbReference>
<dbReference type="GO" id="GO:0000272">
    <property type="term" value="P:polysaccharide catabolic process"/>
    <property type="evidence" value="ECO:0007669"/>
    <property type="project" value="InterPro"/>
</dbReference>
<evidence type="ECO:0000313" key="5">
    <source>
        <dbReference type="Proteomes" id="UP000243338"/>
    </source>
</evidence>
<dbReference type="PROSITE" id="PS00018">
    <property type="entry name" value="EF_HAND_1"/>
    <property type="match status" value="2"/>
</dbReference>
<dbReference type="InterPro" id="IPR002105">
    <property type="entry name" value="Dockerin_1_rpt"/>
</dbReference>
<dbReference type="OrthoDB" id="105642at2157"/>
<dbReference type="Pfam" id="PF17957">
    <property type="entry name" value="Big_7"/>
    <property type="match status" value="1"/>
</dbReference>
<accession>A0A1H9Z812</accession>
<dbReference type="Pfam" id="PF05345">
    <property type="entry name" value="He_PIG"/>
    <property type="match status" value="2"/>
</dbReference>
<dbReference type="Gene3D" id="2.60.120.970">
    <property type="match status" value="1"/>
</dbReference>
<dbReference type="InterPro" id="IPR051550">
    <property type="entry name" value="SCF-Subunits/Alg-Epimerases"/>
</dbReference>
<organism evidence="4 5">
    <name type="scientific">Methanococcoides vulcani</name>
    <dbReference type="NCBI Taxonomy" id="1353158"/>
    <lineage>
        <taxon>Archaea</taxon>
        <taxon>Methanobacteriati</taxon>
        <taxon>Methanobacteriota</taxon>
        <taxon>Stenosarchaea group</taxon>
        <taxon>Methanomicrobia</taxon>
        <taxon>Methanosarcinales</taxon>
        <taxon>Methanosarcinaceae</taxon>
        <taxon>Methanococcoides</taxon>
    </lineage>
</organism>
<dbReference type="Gene3D" id="2.60.40.10">
    <property type="entry name" value="Immunoglobulins"/>
    <property type="match status" value="3"/>
</dbReference>
<dbReference type="CDD" id="cd14254">
    <property type="entry name" value="Dockerin_II"/>
    <property type="match status" value="1"/>
</dbReference>
<dbReference type="GO" id="GO:0005509">
    <property type="term" value="F:calcium ion binding"/>
    <property type="evidence" value="ECO:0007669"/>
    <property type="project" value="InterPro"/>
</dbReference>
<dbReference type="NCBIfam" id="NF033679">
    <property type="entry name" value="DNRLRE_dom"/>
    <property type="match status" value="1"/>
</dbReference>
<dbReference type="Gene3D" id="2.160.20.10">
    <property type="entry name" value="Single-stranded right-handed beta-helix, Pectin lyase-like"/>
    <property type="match status" value="1"/>
</dbReference>
<dbReference type="InterPro" id="IPR015919">
    <property type="entry name" value="Cadherin-like_sf"/>
</dbReference>
<evidence type="ECO:0000256" key="2">
    <source>
        <dbReference type="ARBA" id="ARBA00022737"/>
    </source>
</evidence>
<dbReference type="SMART" id="SM00736">
    <property type="entry name" value="CADG"/>
    <property type="match status" value="2"/>
</dbReference>
<dbReference type="InterPro" id="IPR016134">
    <property type="entry name" value="Dockerin_dom"/>
</dbReference>
<dbReference type="SUPFAM" id="SSF63446">
    <property type="entry name" value="Type I dockerin domain"/>
    <property type="match status" value="1"/>
</dbReference>
<dbReference type="InterPro" id="IPR013783">
    <property type="entry name" value="Ig-like_fold"/>
</dbReference>
<dbReference type="SUPFAM" id="SSF49313">
    <property type="entry name" value="Cadherin-like"/>
    <property type="match status" value="2"/>
</dbReference>
<dbReference type="PROSITE" id="PS51766">
    <property type="entry name" value="DOCKERIN"/>
    <property type="match status" value="1"/>
</dbReference>
<dbReference type="GO" id="GO:0016020">
    <property type="term" value="C:membrane"/>
    <property type="evidence" value="ECO:0007669"/>
    <property type="project" value="InterPro"/>
</dbReference>
<dbReference type="EMBL" id="FOHQ01000002">
    <property type="protein sequence ID" value="SES77215.1"/>
    <property type="molecule type" value="Genomic_DNA"/>
</dbReference>
<dbReference type="InterPro" id="IPR012334">
    <property type="entry name" value="Pectin_lyas_fold"/>
</dbReference>
<dbReference type="PANTHER" id="PTHR22990:SF15">
    <property type="entry name" value="F-BOX ONLY PROTEIN 10"/>
    <property type="match status" value="1"/>
</dbReference>
<dbReference type="InterPro" id="IPR006644">
    <property type="entry name" value="Cadg"/>
</dbReference>
<dbReference type="Proteomes" id="UP000243338">
    <property type="component" value="Unassembled WGS sequence"/>
</dbReference>
<dbReference type="Pfam" id="PF06848">
    <property type="entry name" value="Disaggr_repeat"/>
    <property type="match status" value="1"/>
</dbReference>
<dbReference type="SUPFAM" id="SSF51126">
    <property type="entry name" value="Pectin lyase-like"/>
    <property type="match status" value="1"/>
</dbReference>
<dbReference type="InterPro" id="IPR006626">
    <property type="entry name" value="PbH1"/>
</dbReference>
<dbReference type="STRING" id="1353158.SAMN04488587_0900"/>
<keyword evidence="2" id="KW-0677">Repeat</keyword>
<proteinExistence type="predicted"/>
<dbReference type="SMART" id="SM00710">
    <property type="entry name" value="PbH1"/>
    <property type="match status" value="8"/>
</dbReference>
<dbReference type="InterPro" id="IPR010671">
    <property type="entry name" value="Disaggr-rel_dom"/>
</dbReference>
<reference evidence="5" key="1">
    <citation type="submission" date="2016-10" db="EMBL/GenBank/DDBJ databases">
        <authorList>
            <person name="Varghese N."/>
            <person name="Submissions S."/>
        </authorList>
    </citation>
    <scope>NUCLEOTIDE SEQUENCE [LARGE SCALE GENOMIC DNA]</scope>
    <source>
        <strain evidence="5">SLH 33</strain>
    </source>
</reference>
<dbReference type="GO" id="GO:0004553">
    <property type="term" value="F:hydrolase activity, hydrolyzing O-glycosyl compounds"/>
    <property type="evidence" value="ECO:0007669"/>
    <property type="project" value="InterPro"/>
</dbReference>
<dbReference type="InterPro" id="IPR011050">
    <property type="entry name" value="Pectin_lyase_fold/virulence"/>
</dbReference>
<dbReference type="PANTHER" id="PTHR22990">
    <property type="entry name" value="F-BOX ONLY PROTEIN"/>
    <property type="match status" value="1"/>
</dbReference>
<dbReference type="Gene3D" id="1.10.1330.10">
    <property type="entry name" value="Dockerin domain"/>
    <property type="match status" value="1"/>
</dbReference>
<evidence type="ECO:0000259" key="3">
    <source>
        <dbReference type="PROSITE" id="PS51766"/>
    </source>
</evidence>
<feature type="domain" description="Dockerin" evidence="3">
    <location>
        <begin position="950"/>
        <end position="1009"/>
    </location>
</feature>
<dbReference type="Pfam" id="PF00404">
    <property type="entry name" value="Dockerin_1"/>
    <property type="match status" value="1"/>
</dbReference>